<keyword evidence="3" id="KW-0967">Endosome</keyword>
<evidence type="ECO:0000313" key="10">
    <source>
        <dbReference type="Proteomes" id="UP001610334"/>
    </source>
</evidence>
<comment type="similarity">
    <text evidence="5">Belongs to the VPS28 family.</text>
</comment>
<dbReference type="PROSITE" id="PS51313">
    <property type="entry name" value="VPS28_N"/>
    <property type="match status" value="1"/>
</dbReference>
<evidence type="ECO:0000259" key="8">
    <source>
        <dbReference type="PROSITE" id="PS51313"/>
    </source>
</evidence>
<comment type="caution">
    <text evidence="9">The sequence shown here is derived from an EMBL/GenBank/DDBJ whole genome shotgun (WGS) entry which is preliminary data.</text>
</comment>
<evidence type="ECO:0000259" key="7">
    <source>
        <dbReference type="PROSITE" id="PS51310"/>
    </source>
</evidence>
<keyword evidence="4 5" id="KW-0653">Protein transport</keyword>
<dbReference type="PANTHER" id="PTHR12937">
    <property type="entry name" value="VACUOLAR PROTEIN SORTING 28, ISOFORM 2 VPS28"/>
    <property type="match status" value="1"/>
</dbReference>
<dbReference type="CDD" id="cd02440">
    <property type="entry name" value="AdoMet_MTases"/>
    <property type="match status" value="1"/>
</dbReference>
<comment type="subcellular location">
    <subcellularLocation>
        <location evidence="1">Endosome</location>
    </subcellularLocation>
</comment>
<dbReference type="Proteomes" id="UP001610334">
    <property type="component" value="Unassembled WGS sequence"/>
</dbReference>
<dbReference type="InterPro" id="IPR019410">
    <property type="entry name" value="Methyltransf_16"/>
</dbReference>
<dbReference type="SUPFAM" id="SSF140111">
    <property type="entry name" value="Endosomal sorting complex assembly domain"/>
    <property type="match status" value="1"/>
</dbReference>
<keyword evidence="2 5" id="KW-0813">Transport</keyword>
<dbReference type="SUPFAM" id="SSF53335">
    <property type="entry name" value="S-adenosyl-L-methionine-dependent methyltransferases"/>
    <property type="match status" value="1"/>
</dbReference>
<dbReference type="Gene3D" id="3.40.50.150">
    <property type="entry name" value="Vaccinia Virus protein VP39"/>
    <property type="match status" value="1"/>
</dbReference>
<protein>
    <submittedName>
        <fullName evidence="9">VPS28 protein-domain-containing protein</fullName>
    </submittedName>
</protein>
<accession>A0ABR4H1M0</accession>
<dbReference type="Gene3D" id="1.20.120.1130">
    <property type="match status" value="1"/>
</dbReference>
<dbReference type="InterPro" id="IPR007143">
    <property type="entry name" value="Vps28"/>
</dbReference>
<feature type="domain" description="VPS28 C-terminal" evidence="7">
    <location>
        <begin position="150"/>
        <end position="244"/>
    </location>
</feature>
<keyword evidence="10" id="KW-1185">Reference proteome</keyword>
<dbReference type="InterPro" id="IPR037202">
    <property type="entry name" value="ESCRT_assembly_dom"/>
</dbReference>
<dbReference type="InterPro" id="IPR029063">
    <property type="entry name" value="SAM-dependent_MTases_sf"/>
</dbReference>
<evidence type="ECO:0000256" key="2">
    <source>
        <dbReference type="ARBA" id="ARBA00022448"/>
    </source>
</evidence>
<dbReference type="InterPro" id="IPR017898">
    <property type="entry name" value="VPS28_N"/>
</dbReference>
<dbReference type="InterPro" id="IPR037206">
    <property type="entry name" value="VPS28_C_sf"/>
</dbReference>
<evidence type="ECO:0000256" key="6">
    <source>
        <dbReference type="SAM" id="MobiDB-lite"/>
    </source>
</evidence>
<evidence type="ECO:0000256" key="5">
    <source>
        <dbReference type="PROSITE-ProRule" id="PRU00642"/>
    </source>
</evidence>
<name>A0ABR4H1M0_9EURO</name>
<feature type="region of interest" description="Disordered" evidence="6">
    <location>
        <begin position="775"/>
        <end position="797"/>
    </location>
</feature>
<sequence>MYVQRPLAYAPTPHSYTPNTIRSASINLDEEVKLSSSSAERDLYESLAEIYSIIVTLDGLEKAYIKDVVTEAEYTETCTRLLKQYKSTLGDETVAGEFGDLESFKRTWGLECPRATERLRIGLPATVEQASHSGATANKAPGAAGASAGASGSLILAATENFITFLDALKLNMVSKDALHPLLSEVIQSVNKVTDVDFENRGKIIQWLITLNQMRATEELGEEQARELAFDIEQAYQGFKSTLEHLLDLPQIYTKPSGTELLQTLDLLTIKPRSFGSSAHEPAKGRPVDPSGLTRYLTSIIASPLTWLDTDELREAIWDSAAARLSERSGRTAMPAMSRVFGIPTSWGEELTLTLHEPSLTSDNLGMKTWVSSYLLSQRLNSLLDSTPELVPPKSTNPVADRTLRALELGAGTGLVGLSFAALRGKSAKIHLTDLPEIVPNLAHNVALNVELLTKTAATVTTGVLDWSVSPEPAPSSEEQYDVILAADPLYSPSHPQLLVDTIAVWLSRGLDARVVLEMPLRDAYLPQVQELRELMAKLGLAVVEEGEETGYDDWETADGGAVATNKMVIGLLAITAIPTVTGISLGCSEQRKQNKREDDEKRMAKFHTDVECFENEELHGQRVVLRNNKVYIDDPSPANRKAEAHTGQAFYIDYPEPDHMKHLKRGLGLVTTIQDNPPMLNWVYADKETHEMKYGNRTQSCEHIPGPWDWRDDDETVITLERPSRGFYAVQEEDGSWAVYFDRDRDELRWVMKAAKRKKTVAVPIRLKRSLVQLEEAPPQAQAQGGGDNEKREGES</sequence>
<organism evidence="9 10">
    <name type="scientific">Aspergillus granulosus</name>
    <dbReference type="NCBI Taxonomy" id="176169"/>
    <lineage>
        <taxon>Eukaryota</taxon>
        <taxon>Fungi</taxon>
        <taxon>Dikarya</taxon>
        <taxon>Ascomycota</taxon>
        <taxon>Pezizomycotina</taxon>
        <taxon>Eurotiomycetes</taxon>
        <taxon>Eurotiomycetidae</taxon>
        <taxon>Eurotiales</taxon>
        <taxon>Aspergillaceae</taxon>
        <taxon>Aspergillus</taxon>
        <taxon>Aspergillus subgen. Nidulantes</taxon>
    </lineage>
</organism>
<dbReference type="Gene3D" id="1.20.1440.200">
    <property type="match status" value="1"/>
</dbReference>
<dbReference type="InterPro" id="IPR017899">
    <property type="entry name" value="VPS28_C"/>
</dbReference>
<dbReference type="InterPro" id="IPR038358">
    <property type="entry name" value="VPS28_N_sf"/>
</dbReference>
<evidence type="ECO:0000256" key="1">
    <source>
        <dbReference type="ARBA" id="ARBA00004177"/>
    </source>
</evidence>
<feature type="domain" description="VPS28 N-terminal" evidence="8">
    <location>
        <begin position="21"/>
        <end position="129"/>
    </location>
</feature>
<evidence type="ECO:0000256" key="3">
    <source>
        <dbReference type="ARBA" id="ARBA00022753"/>
    </source>
</evidence>
<dbReference type="Pfam" id="PF03997">
    <property type="entry name" value="VPS28"/>
    <property type="match status" value="1"/>
</dbReference>
<dbReference type="EMBL" id="JBFXLT010000091">
    <property type="protein sequence ID" value="KAL2809330.1"/>
    <property type="molecule type" value="Genomic_DNA"/>
</dbReference>
<dbReference type="SUPFAM" id="SSF140427">
    <property type="entry name" value="VPS28 C-terminal domain-like"/>
    <property type="match status" value="1"/>
</dbReference>
<proteinExistence type="inferred from homology"/>
<dbReference type="PANTHER" id="PTHR12937:SF0">
    <property type="entry name" value="VACUOLAR PROTEIN SORTING-ASSOCIATED PROTEIN 28 HOMOLOG"/>
    <property type="match status" value="1"/>
</dbReference>
<reference evidence="9 10" key="1">
    <citation type="submission" date="2024-07" db="EMBL/GenBank/DDBJ databases">
        <title>Section-level genome sequencing and comparative genomics of Aspergillus sections Usti and Cavernicolus.</title>
        <authorList>
            <consortium name="Lawrence Berkeley National Laboratory"/>
            <person name="Nybo J.L."/>
            <person name="Vesth T.C."/>
            <person name="Theobald S."/>
            <person name="Frisvad J.C."/>
            <person name="Larsen T.O."/>
            <person name="Kjaerboelling I."/>
            <person name="Rothschild-Mancinelli K."/>
            <person name="Lyhne E.K."/>
            <person name="Kogle M.E."/>
            <person name="Barry K."/>
            <person name="Clum A."/>
            <person name="Na H."/>
            <person name="Ledsgaard L."/>
            <person name="Lin J."/>
            <person name="Lipzen A."/>
            <person name="Kuo A."/>
            <person name="Riley R."/>
            <person name="Mondo S."/>
            <person name="Labutti K."/>
            <person name="Haridas S."/>
            <person name="Pangalinan J."/>
            <person name="Salamov A.A."/>
            <person name="Simmons B.A."/>
            <person name="Magnuson J.K."/>
            <person name="Chen J."/>
            <person name="Drula E."/>
            <person name="Henrissat B."/>
            <person name="Wiebenga A."/>
            <person name="Lubbers R.J."/>
            <person name="Gomes A.C."/>
            <person name="Makela M.R."/>
            <person name="Stajich J."/>
            <person name="Grigoriev I.V."/>
            <person name="Mortensen U.H."/>
            <person name="De Vries R.P."/>
            <person name="Baker S.E."/>
            <person name="Andersen M.R."/>
        </authorList>
    </citation>
    <scope>NUCLEOTIDE SEQUENCE [LARGE SCALE GENOMIC DNA]</scope>
    <source>
        <strain evidence="9 10">CBS 588.65</strain>
    </source>
</reference>
<gene>
    <name evidence="9" type="ORF">BJX63DRAFT_423930</name>
</gene>
<dbReference type="PROSITE" id="PS51310">
    <property type="entry name" value="VPS28_C"/>
    <property type="match status" value="1"/>
</dbReference>
<dbReference type="Pfam" id="PF10294">
    <property type="entry name" value="Methyltransf_16"/>
    <property type="match status" value="1"/>
</dbReference>
<evidence type="ECO:0000256" key="4">
    <source>
        <dbReference type="ARBA" id="ARBA00022927"/>
    </source>
</evidence>
<evidence type="ECO:0000313" key="9">
    <source>
        <dbReference type="EMBL" id="KAL2809330.1"/>
    </source>
</evidence>